<evidence type="ECO:0000313" key="7">
    <source>
        <dbReference type="Proteomes" id="UP000261500"/>
    </source>
</evidence>
<reference evidence="6" key="2">
    <citation type="submission" date="2025-09" db="UniProtKB">
        <authorList>
            <consortium name="Ensembl"/>
        </authorList>
    </citation>
    <scope>IDENTIFICATION</scope>
</reference>
<dbReference type="PANTHER" id="PTHR23239:SF180">
    <property type="entry name" value="KERATIN, TYPE I CYTOSKELETAL 17"/>
    <property type="match status" value="1"/>
</dbReference>
<organism evidence="6 7">
    <name type="scientific">Poecilia latipinna</name>
    <name type="common">sailfin molly</name>
    <dbReference type="NCBI Taxonomy" id="48699"/>
    <lineage>
        <taxon>Eukaryota</taxon>
        <taxon>Metazoa</taxon>
        <taxon>Chordata</taxon>
        <taxon>Craniata</taxon>
        <taxon>Vertebrata</taxon>
        <taxon>Euteleostomi</taxon>
        <taxon>Actinopterygii</taxon>
        <taxon>Neopterygii</taxon>
        <taxon>Teleostei</taxon>
        <taxon>Neoteleostei</taxon>
        <taxon>Acanthomorphata</taxon>
        <taxon>Ovalentaria</taxon>
        <taxon>Atherinomorphae</taxon>
        <taxon>Cyprinodontiformes</taxon>
        <taxon>Poeciliidae</taxon>
        <taxon>Poeciliinae</taxon>
        <taxon>Poecilia</taxon>
    </lineage>
</organism>
<accession>A0A3B3VER8</accession>
<dbReference type="Proteomes" id="UP000261500">
    <property type="component" value="Unplaced"/>
</dbReference>
<keyword evidence="7" id="KW-1185">Reference proteome</keyword>
<dbReference type="SUPFAM" id="SSF64593">
    <property type="entry name" value="Intermediate filament protein, coiled coil region"/>
    <property type="match status" value="2"/>
</dbReference>
<dbReference type="FunFam" id="1.20.5.1160:FF:000002">
    <property type="entry name" value="Type I keratin 10"/>
    <property type="match status" value="1"/>
</dbReference>
<dbReference type="Gene3D" id="1.20.5.170">
    <property type="match status" value="1"/>
</dbReference>
<dbReference type="Gene3D" id="1.20.5.500">
    <property type="entry name" value="Single helix bin"/>
    <property type="match status" value="1"/>
</dbReference>
<evidence type="ECO:0000256" key="1">
    <source>
        <dbReference type="ARBA" id="ARBA00022744"/>
    </source>
</evidence>
<dbReference type="PRINTS" id="PR01248">
    <property type="entry name" value="TYPE1KERATIN"/>
</dbReference>
<dbReference type="InterPro" id="IPR039008">
    <property type="entry name" value="IF_rod_dom"/>
</dbReference>
<sequence length="424" mass="48151">MKRRKDIMLCEFLAPALFQSDRISSGSAGSKLSKMSLSSRSFGQMSTGQKTMSVYGGAGGSGTRISVGQIGYLTRSGAINMKDLDLHVDANEKATLQNLNDRLASYLEKVHKLEKENERLEKQIAEWYTSKTVISHDYSAYMATIEDLQNKIREATMVNAKIYLEIDNSKLAADDFKMKFENELSMRQAVDADIAGLKRVMDDLTFSKTDLESQLETLKEELIMLKRNHEEDLAQLRNQMSGQVNVEVDAGSQVDLNRIMTEIREHYEALITKSRKDLELWYQNKTSVVEKDVVEQTTNLQTSRNEIKEQKNILQKYQIELQSHLSMKSSLEASLLETQQRYANQLSGLQEVVTGLEAQLISLTENIKENDQKYGTLLDIKTRLELEISEYRRLLDGEDMVTKTIVVEETLVDGKVVSSSKTLE</sequence>
<evidence type="ECO:0000259" key="5">
    <source>
        <dbReference type="PROSITE" id="PS51842"/>
    </source>
</evidence>
<feature type="coiled-coil region" evidence="4">
    <location>
        <begin position="201"/>
        <end position="246"/>
    </location>
</feature>
<dbReference type="GO" id="GO:0005882">
    <property type="term" value="C:intermediate filament"/>
    <property type="evidence" value="ECO:0007669"/>
    <property type="project" value="UniProtKB-KW"/>
</dbReference>
<name>A0A3B3VER8_9TELE</name>
<feature type="domain" description="IF rod" evidence="5">
    <location>
        <begin position="92"/>
        <end position="402"/>
    </location>
</feature>
<keyword evidence="1" id="KW-0416">Keratin</keyword>
<dbReference type="STRING" id="48699.ENSPLAP00000023324"/>
<dbReference type="Pfam" id="PF00038">
    <property type="entry name" value="Filament"/>
    <property type="match status" value="1"/>
</dbReference>
<evidence type="ECO:0000256" key="2">
    <source>
        <dbReference type="ARBA" id="ARBA00022754"/>
    </source>
</evidence>
<dbReference type="InterPro" id="IPR002957">
    <property type="entry name" value="Keratin_I"/>
</dbReference>
<keyword evidence="3 4" id="KW-0175">Coiled coil</keyword>
<protein>
    <submittedName>
        <fullName evidence="6">Keratin 98</fullName>
    </submittedName>
</protein>
<dbReference type="GeneTree" id="ENSGT00950000182969"/>
<evidence type="ECO:0000313" key="6">
    <source>
        <dbReference type="Ensembl" id="ENSPLAP00000023324.1"/>
    </source>
</evidence>
<evidence type="ECO:0000256" key="4">
    <source>
        <dbReference type="SAM" id="Coils"/>
    </source>
</evidence>
<proteinExistence type="predicted"/>
<reference evidence="6" key="1">
    <citation type="submission" date="2025-08" db="UniProtKB">
        <authorList>
            <consortium name="Ensembl"/>
        </authorList>
    </citation>
    <scope>IDENTIFICATION</scope>
</reference>
<dbReference type="GO" id="GO:0005198">
    <property type="term" value="F:structural molecule activity"/>
    <property type="evidence" value="ECO:0007669"/>
    <property type="project" value="InterPro"/>
</dbReference>
<feature type="coiled-coil region" evidence="4">
    <location>
        <begin position="96"/>
        <end position="130"/>
    </location>
</feature>
<dbReference type="SMART" id="SM01391">
    <property type="entry name" value="Filament"/>
    <property type="match status" value="1"/>
</dbReference>
<dbReference type="AlphaFoldDB" id="A0A3B3VER8"/>
<dbReference type="PROSITE" id="PS51842">
    <property type="entry name" value="IF_ROD_2"/>
    <property type="match status" value="1"/>
</dbReference>
<keyword evidence="2" id="KW-0403">Intermediate filament</keyword>
<evidence type="ECO:0000256" key="3">
    <source>
        <dbReference type="ARBA" id="ARBA00023054"/>
    </source>
</evidence>
<feature type="coiled-coil region" evidence="4">
    <location>
        <begin position="346"/>
        <end position="373"/>
    </location>
</feature>
<dbReference type="Gene3D" id="1.20.5.1160">
    <property type="entry name" value="Vasodilator-stimulated phosphoprotein"/>
    <property type="match status" value="1"/>
</dbReference>
<dbReference type="FunFam" id="1.20.5.170:FF:000002">
    <property type="entry name" value="Type I keratin KA11"/>
    <property type="match status" value="1"/>
</dbReference>
<dbReference type="Ensembl" id="ENSPLAT00000006227.1">
    <property type="protein sequence ID" value="ENSPLAP00000023324.1"/>
    <property type="gene ID" value="ENSPLAG00000009143.1"/>
</dbReference>
<dbReference type="PANTHER" id="PTHR23239">
    <property type="entry name" value="INTERMEDIATE FILAMENT"/>
    <property type="match status" value="1"/>
</dbReference>